<dbReference type="SUPFAM" id="SSF52374">
    <property type="entry name" value="Nucleotidylyl transferase"/>
    <property type="match status" value="1"/>
</dbReference>
<dbReference type="GO" id="GO:0004822">
    <property type="term" value="F:isoleucine-tRNA ligase activity"/>
    <property type="evidence" value="ECO:0007669"/>
    <property type="project" value="InterPro"/>
</dbReference>
<keyword evidence="5" id="KW-0030">Aminoacyl-tRNA synthetase</keyword>
<gene>
    <name evidence="7" type="ORF">MKW98_029984</name>
</gene>
<dbReference type="AlphaFoldDB" id="A0AAD4XLD1"/>
<evidence type="ECO:0000256" key="4">
    <source>
        <dbReference type="ARBA" id="ARBA00022917"/>
    </source>
</evidence>
<dbReference type="InterPro" id="IPR014729">
    <property type="entry name" value="Rossmann-like_a/b/a_fold"/>
</dbReference>
<evidence type="ECO:0000313" key="7">
    <source>
        <dbReference type="EMBL" id="KAI3923786.1"/>
    </source>
</evidence>
<reference evidence="7" key="1">
    <citation type="submission" date="2022-04" db="EMBL/GenBank/DDBJ databases">
        <title>A functionally conserved STORR gene fusion in Papaver species that diverged 16.8 million years ago.</title>
        <authorList>
            <person name="Catania T."/>
        </authorList>
    </citation>
    <scope>NUCLEOTIDE SEQUENCE</scope>
    <source>
        <strain evidence="7">S-188037</strain>
    </source>
</reference>
<accession>A0AAD4XLD1</accession>
<organism evidence="7 8">
    <name type="scientific">Papaver atlanticum</name>
    <dbReference type="NCBI Taxonomy" id="357466"/>
    <lineage>
        <taxon>Eukaryota</taxon>
        <taxon>Viridiplantae</taxon>
        <taxon>Streptophyta</taxon>
        <taxon>Embryophyta</taxon>
        <taxon>Tracheophyta</taxon>
        <taxon>Spermatophyta</taxon>
        <taxon>Magnoliopsida</taxon>
        <taxon>Ranunculales</taxon>
        <taxon>Papaveraceae</taxon>
        <taxon>Papaveroideae</taxon>
        <taxon>Papaver</taxon>
    </lineage>
</organism>
<evidence type="ECO:0000313" key="8">
    <source>
        <dbReference type="Proteomes" id="UP001202328"/>
    </source>
</evidence>
<evidence type="ECO:0000259" key="6">
    <source>
        <dbReference type="Pfam" id="PF00133"/>
    </source>
</evidence>
<sequence>MIGHHVTRRFGWDCHGLPVEYEVDQILGIKTKQDVLNFGIANYNEECRSIVTRYASEWENTVTRMGRWIDFQNDYKTMDINYMRVFGGCSLSYIERNWFIQGFR</sequence>
<keyword evidence="4" id="KW-0648">Protein biosynthesis</keyword>
<proteinExistence type="predicted"/>
<evidence type="ECO:0000256" key="1">
    <source>
        <dbReference type="ARBA" id="ARBA00022598"/>
    </source>
</evidence>
<dbReference type="InterPro" id="IPR002300">
    <property type="entry name" value="aa-tRNA-synth_Ia"/>
</dbReference>
<evidence type="ECO:0000256" key="5">
    <source>
        <dbReference type="ARBA" id="ARBA00023146"/>
    </source>
</evidence>
<keyword evidence="2" id="KW-0547">Nucleotide-binding</keyword>
<keyword evidence="3" id="KW-0067">ATP-binding</keyword>
<protein>
    <recommendedName>
        <fullName evidence="6">Aminoacyl-tRNA synthetase class Ia domain-containing protein</fullName>
    </recommendedName>
</protein>
<dbReference type="Pfam" id="PF00133">
    <property type="entry name" value="tRNA-synt_1"/>
    <property type="match status" value="1"/>
</dbReference>
<dbReference type="EMBL" id="JAJJMB010008424">
    <property type="protein sequence ID" value="KAI3923786.1"/>
    <property type="molecule type" value="Genomic_DNA"/>
</dbReference>
<dbReference type="GO" id="GO:0005524">
    <property type="term" value="F:ATP binding"/>
    <property type="evidence" value="ECO:0007669"/>
    <property type="project" value="UniProtKB-KW"/>
</dbReference>
<feature type="domain" description="Aminoacyl-tRNA synthetase class Ia" evidence="6">
    <location>
        <begin position="1"/>
        <end position="84"/>
    </location>
</feature>
<dbReference type="Gene3D" id="3.40.50.620">
    <property type="entry name" value="HUPs"/>
    <property type="match status" value="1"/>
</dbReference>
<dbReference type="Proteomes" id="UP001202328">
    <property type="component" value="Unassembled WGS sequence"/>
</dbReference>
<evidence type="ECO:0000256" key="2">
    <source>
        <dbReference type="ARBA" id="ARBA00022741"/>
    </source>
</evidence>
<dbReference type="InterPro" id="IPR023586">
    <property type="entry name" value="Ile-tRNA-ligase_type2"/>
</dbReference>
<keyword evidence="8" id="KW-1185">Reference proteome</keyword>
<dbReference type="PANTHER" id="PTHR42780:SF1">
    <property type="entry name" value="ISOLEUCINE--TRNA LIGASE, CYTOPLASMIC"/>
    <property type="match status" value="1"/>
</dbReference>
<dbReference type="GO" id="GO:0006428">
    <property type="term" value="P:isoleucyl-tRNA aminoacylation"/>
    <property type="evidence" value="ECO:0007669"/>
    <property type="project" value="TreeGrafter"/>
</dbReference>
<keyword evidence="1" id="KW-0436">Ligase</keyword>
<name>A0AAD4XLD1_9MAGN</name>
<comment type="caution">
    <text evidence="7">The sequence shown here is derived from an EMBL/GenBank/DDBJ whole genome shotgun (WGS) entry which is preliminary data.</text>
</comment>
<dbReference type="PANTHER" id="PTHR42780">
    <property type="entry name" value="SOLEUCYL-TRNA SYNTHETASE"/>
    <property type="match status" value="1"/>
</dbReference>
<evidence type="ECO:0000256" key="3">
    <source>
        <dbReference type="ARBA" id="ARBA00022840"/>
    </source>
</evidence>